<proteinExistence type="predicted"/>
<dbReference type="Proteomes" id="UP001359886">
    <property type="component" value="Unassembled WGS sequence"/>
</dbReference>
<dbReference type="EMBL" id="JAZHOG010000003">
    <property type="protein sequence ID" value="MEJ8567289.1"/>
    <property type="molecule type" value="Genomic_DNA"/>
</dbReference>
<sequence>MAVSDTGEADRAANSPASVDSRSNESATQAPDAADPPITARSLIARQFLPENPHSTADLTLARAAASRLDPDFQFPERQNMYELLDRRLPHLPFDYEPGLVTFSYEPGWRGEIQRAWDFLTPEFGWITKNGTHVECRFVLVVAGCGWD</sequence>
<feature type="region of interest" description="Disordered" evidence="1">
    <location>
        <begin position="1"/>
        <end position="37"/>
    </location>
</feature>
<keyword evidence="3" id="KW-1185">Reference proteome</keyword>
<evidence type="ECO:0000313" key="2">
    <source>
        <dbReference type="EMBL" id="MEJ8567289.1"/>
    </source>
</evidence>
<protein>
    <submittedName>
        <fullName evidence="2">Uncharacterized protein</fullName>
    </submittedName>
</protein>
<dbReference type="AlphaFoldDB" id="A0AAW9REC5"/>
<reference evidence="2 3" key="1">
    <citation type="submission" date="2024-02" db="EMBL/GenBank/DDBJ databases">
        <title>A novel Wenzhouxiangellaceae bacterium, isolated from coastal sediments.</title>
        <authorList>
            <person name="Du Z.-J."/>
            <person name="Ye Y.-Q."/>
            <person name="Zhang X.-Y."/>
        </authorList>
    </citation>
    <scope>NUCLEOTIDE SEQUENCE [LARGE SCALE GENOMIC DNA]</scope>
    <source>
        <strain evidence="2 3">CH-27</strain>
    </source>
</reference>
<comment type="caution">
    <text evidence="2">The sequence shown here is derived from an EMBL/GenBank/DDBJ whole genome shotgun (WGS) entry which is preliminary data.</text>
</comment>
<dbReference type="RefSeq" id="WP_354694602.1">
    <property type="nucleotide sequence ID" value="NZ_JAZHOG010000003.1"/>
</dbReference>
<evidence type="ECO:0000256" key="1">
    <source>
        <dbReference type="SAM" id="MobiDB-lite"/>
    </source>
</evidence>
<name>A0AAW9REC5_9GAMM</name>
<accession>A0AAW9REC5</accession>
<evidence type="ECO:0000313" key="3">
    <source>
        <dbReference type="Proteomes" id="UP001359886"/>
    </source>
</evidence>
<gene>
    <name evidence="2" type="ORF">V3330_06585</name>
</gene>
<organism evidence="2 3">
    <name type="scientific">Elongatibacter sediminis</name>
    <dbReference type="NCBI Taxonomy" id="3119006"/>
    <lineage>
        <taxon>Bacteria</taxon>
        <taxon>Pseudomonadati</taxon>
        <taxon>Pseudomonadota</taxon>
        <taxon>Gammaproteobacteria</taxon>
        <taxon>Chromatiales</taxon>
        <taxon>Wenzhouxiangellaceae</taxon>
        <taxon>Elongatibacter</taxon>
    </lineage>
</organism>
<feature type="compositionally biased region" description="Polar residues" evidence="1">
    <location>
        <begin position="15"/>
        <end position="29"/>
    </location>
</feature>